<dbReference type="WBParaSite" id="SVE_0241600.2">
    <property type="protein sequence ID" value="SVE_0241600.2"/>
    <property type="gene ID" value="SVE_0241600"/>
</dbReference>
<dbReference type="STRING" id="75913.A0A0K0F0U9"/>
<dbReference type="Pfam" id="PF01633">
    <property type="entry name" value="Choline_kinase"/>
    <property type="match status" value="1"/>
</dbReference>
<sequence>MNSLKYLLKKEKLDPNNEISEEFKDEVRKICSEYLTGEWEKVDKNTINIQRISGGNSNHVFKVSIFNKHENPVLLRIYGTECEEEIFKDTLLFSILSEKKLGPKFLGYFPGGRLEEFIESRSLVTKELGYPSILKVLGRKLAGIHSLEAPLSKKPQIFDMIRSELKKIEDATTPNYLINIKTTKFSNLKYPESVTIRQLEEEVKLLEDYVKKYNFKIVFSHNDIFEGNIIVRNDTIIEKDKIISDDENDSIVVIDYEYGSYNYRGFDFGQIFREIAYSYDSSFEHGYHIYQDLLVSDEKMLIFIKEYLKEMHRINNIVTDDEKFNKEISQILFESKKFLQVVDLYWGIWNIRQGFISTLKSYNFMLHGLDRLASFYDTKTT</sequence>
<keyword evidence="1" id="KW-0444">Lipid biosynthesis</keyword>
<dbReference type="GO" id="GO:0005737">
    <property type="term" value="C:cytoplasm"/>
    <property type="evidence" value="ECO:0007669"/>
    <property type="project" value="TreeGrafter"/>
</dbReference>
<evidence type="ECO:0000256" key="1">
    <source>
        <dbReference type="ARBA" id="ARBA00023209"/>
    </source>
</evidence>
<dbReference type="AlphaFoldDB" id="A0A0K0F0U9"/>
<comment type="similarity">
    <text evidence="3">Belongs to the choline/ethanolamine kinase family.</text>
</comment>
<dbReference type="Proteomes" id="UP000035680">
    <property type="component" value="Unassembled WGS sequence"/>
</dbReference>
<name>A0A0K0F0U9_STRVS</name>
<dbReference type="SUPFAM" id="SSF56112">
    <property type="entry name" value="Protein kinase-like (PK-like)"/>
    <property type="match status" value="1"/>
</dbReference>
<dbReference type="InterPro" id="IPR011009">
    <property type="entry name" value="Kinase-like_dom_sf"/>
</dbReference>
<accession>A0A0K0F0U9</accession>
<dbReference type="GO" id="GO:0004305">
    <property type="term" value="F:ethanolamine kinase activity"/>
    <property type="evidence" value="ECO:0007669"/>
    <property type="project" value="TreeGrafter"/>
</dbReference>
<proteinExistence type="inferred from homology"/>
<dbReference type="Gene3D" id="3.30.200.20">
    <property type="entry name" value="Phosphorylase Kinase, domain 1"/>
    <property type="match status" value="1"/>
</dbReference>
<evidence type="ECO:0000256" key="2">
    <source>
        <dbReference type="ARBA" id="ARBA00023264"/>
    </source>
</evidence>
<keyword evidence="2" id="KW-1208">Phospholipid metabolism</keyword>
<protein>
    <submittedName>
        <fullName evidence="5">Choline kinase</fullName>
    </submittedName>
</protein>
<keyword evidence="4" id="KW-1185">Reference proteome</keyword>
<dbReference type="PANTHER" id="PTHR22603:SF93">
    <property type="entry name" value="RE24176P"/>
    <property type="match status" value="1"/>
</dbReference>
<evidence type="ECO:0000313" key="4">
    <source>
        <dbReference type="Proteomes" id="UP000035680"/>
    </source>
</evidence>
<keyword evidence="1" id="KW-0443">Lipid metabolism</keyword>
<reference evidence="4" key="1">
    <citation type="submission" date="2014-07" db="EMBL/GenBank/DDBJ databases">
        <authorList>
            <person name="Martin A.A"/>
            <person name="De Silva N."/>
        </authorList>
    </citation>
    <scope>NUCLEOTIDE SEQUENCE</scope>
</reference>
<keyword evidence="1" id="KW-0594">Phospholipid biosynthesis</keyword>
<evidence type="ECO:0000313" key="5">
    <source>
        <dbReference type="WBParaSite" id="SVE_0241600.2"/>
    </source>
</evidence>
<reference evidence="5" key="2">
    <citation type="submission" date="2015-08" db="UniProtKB">
        <authorList>
            <consortium name="WormBaseParasite"/>
        </authorList>
    </citation>
    <scope>IDENTIFICATION</scope>
</reference>
<evidence type="ECO:0000256" key="3">
    <source>
        <dbReference type="ARBA" id="ARBA00038211"/>
    </source>
</evidence>
<organism evidence="4 5">
    <name type="scientific">Strongyloides venezuelensis</name>
    <name type="common">Threadworm</name>
    <dbReference type="NCBI Taxonomy" id="75913"/>
    <lineage>
        <taxon>Eukaryota</taxon>
        <taxon>Metazoa</taxon>
        <taxon>Ecdysozoa</taxon>
        <taxon>Nematoda</taxon>
        <taxon>Chromadorea</taxon>
        <taxon>Rhabditida</taxon>
        <taxon>Tylenchina</taxon>
        <taxon>Panagrolaimomorpha</taxon>
        <taxon>Strongyloidoidea</taxon>
        <taxon>Strongyloididae</taxon>
        <taxon>Strongyloides</taxon>
    </lineage>
</organism>
<dbReference type="Gene3D" id="3.90.1200.10">
    <property type="match status" value="1"/>
</dbReference>
<dbReference type="PANTHER" id="PTHR22603">
    <property type="entry name" value="CHOLINE/ETHANOALAMINE KINASE"/>
    <property type="match status" value="1"/>
</dbReference>
<dbReference type="GO" id="GO:0004103">
    <property type="term" value="F:choline kinase activity"/>
    <property type="evidence" value="ECO:0007669"/>
    <property type="project" value="TreeGrafter"/>
</dbReference>
<dbReference type="GO" id="GO:0006646">
    <property type="term" value="P:phosphatidylethanolamine biosynthetic process"/>
    <property type="evidence" value="ECO:0007669"/>
    <property type="project" value="TreeGrafter"/>
</dbReference>